<reference evidence="1 2" key="1">
    <citation type="journal article" date="2022" name="Genome Biol. Evol.">
        <title>The Spruce Budworm Genome: Reconstructing the Evolutionary History of Antifreeze Proteins.</title>
        <authorList>
            <person name="Beliveau C."/>
            <person name="Gagne P."/>
            <person name="Picq S."/>
            <person name="Vernygora O."/>
            <person name="Keeling C.I."/>
            <person name="Pinkney K."/>
            <person name="Doucet D."/>
            <person name="Wen F."/>
            <person name="Johnston J.S."/>
            <person name="Maaroufi H."/>
            <person name="Boyle B."/>
            <person name="Laroche J."/>
            <person name="Dewar K."/>
            <person name="Juretic N."/>
            <person name="Blackburn G."/>
            <person name="Nisole A."/>
            <person name="Brunet B."/>
            <person name="Brandao M."/>
            <person name="Lumley L."/>
            <person name="Duan J."/>
            <person name="Quan G."/>
            <person name="Lucarotti C.J."/>
            <person name="Roe A.D."/>
            <person name="Sperling F.A.H."/>
            <person name="Levesque R.C."/>
            <person name="Cusson M."/>
        </authorList>
    </citation>
    <scope>NUCLEOTIDE SEQUENCE [LARGE SCALE GENOMIC DNA]</scope>
    <source>
        <strain evidence="1">Glfc:IPQL:Cfum</strain>
    </source>
</reference>
<gene>
    <name evidence="1" type="ORF">MSG28_009409</name>
</gene>
<evidence type="ECO:0000313" key="2">
    <source>
        <dbReference type="Proteomes" id="UP001064048"/>
    </source>
</evidence>
<comment type="caution">
    <text evidence="1">The sequence shown here is derived from an EMBL/GenBank/DDBJ whole genome shotgun (WGS) entry which is preliminary data.</text>
</comment>
<keyword evidence="2" id="KW-1185">Reference proteome</keyword>
<sequence length="263" mass="30066">MSSIKTGELLNFQDYSPEHNDRSARIEVEAVQSHQYNSAMSNPNYTYDEPKLPDDEPQAAPQSNHNFWTLEYYQKYFDVHTNEVVERIISSVVPQKVSRNYFDERIKGKPDLVCSGHIPTNKFLHMMRVKPSPLCEICQKVDDLSHLLLECALNSDLRRRVLGGLGSMHNEQIFTIAVSGNIASYLQHASQAVHWRYDFHLVSYAATAIFGYVWLVPVALWAALKWTVAPQGQDEIETQTLEVETSKTSSKYVVFEMRSSTSM</sequence>
<protein>
    <submittedName>
        <fullName evidence="1">Uncharacterized protein</fullName>
    </submittedName>
</protein>
<dbReference type="Proteomes" id="UP001064048">
    <property type="component" value="Chromosome 15"/>
</dbReference>
<dbReference type="EMBL" id="CM046115">
    <property type="protein sequence ID" value="KAI8441171.1"/>
    <property type="molecule type" value="Genomic_DNA"/>
</dbReference>
<proteinExistence type="predicted"/>
<evidence type="ECO:0000313" key="1">
    <source>
        <dbReference type="EMBL" id="KAI8441171.1"/>
    </source>
</evidence>
<accession>A0ACC0KYA8</accession>
<name>A0ACC0KYA8_CHOFU</name>
<organism evidence="1 2">
    <name type="scientific">Choristoneura fumiferana</name>
    <name type="common">Spruce budworm moth</name>
    <name type="synonym">Archips fumiferana</name>
    <dbReference type="NCBI Taxonomy" id="7141"/>
    <lineage>
        <taxon>Eukaryota</taxon>
        <taxon>Metazoa</taxon>
        <taxon>Ecdysozoa</taxon>
        <taxon>Arthropoda</taxon>
        <taxon>Hexapoda</taxon>
        <taxon>Insecta</taxon>
        <taxon>Pterygota</taxon>
        <taxon>Neoptera</taxon>
        <taxon>Endopterygota</taxon>
        <taxon>Lepidoptera</taxon>
        <taxon>Glossata</taxon>
        <taxon>Ditrysia</taxon>
        <taxon>Tortricoidea</taxon>
        <taxon>Tortricidae</taxon>
        <taxon>Tortricinae</taxon>
        <taxon>Choristoneura</taxon>
    </lineage>
</organism>